<dbReference type="WBParaSite" id="jg5138">
    <property type="protein sequence ID" value="jg5138"/>
    <property type="gene ID" value="jg5138"/>
</dbReference>
<evidence type="ECO:0000256" key="8">
    <source>
        <dbReference type="SAM" id="SignalP"/>
    </source>
</evidence>
<keyword evidence="5" id="KW-0378">Hydrolase</keyword>
<dbReference type="GO" id="GO:0004222">
    <property type="term" value="F:metalloendopeptidase activity"/>
    <property type="evidence" value="ECO:0007669"/>
    <property type="project" value="InterPro"/>
</dbReference>
<feature type="domain" description="Peptidase M13 N-terminal" evidence="10">
    <location>
        <begin position="95"/>
        <end position="388"/>
    </location>
</feature>
<dbReference type="Proteomes" id="UP000887574">
    <property type="component" value="Unplaced"/>
</dbReference>
<evidence type="ECO:0000256" key="3">
    <source>
        <dbReference type="ARBA" id="ARBA00022670"/>
    </source>
</evidence>
<evidence type="ECO:0000259" key="10">
    <source>
        <dbReference type="Pfam" id="PF05649"/>
    </source>
</evidence>
<dbReference type="Pfam" id="PF01431">
    <property type="entry name" value="Peptidase_M13"/>
    <property type="match status" value="1"/>
</dbReference>
<keyword evidence="3" id="KW-0645">Protease</keyword>
<dbReference type="PANTHER" id="PTHR11733">
    <property type="entry name" value="ZINC METALLOPROTEASE FAMILY M13 NEPRILYSIN-RELATED"/>
    <property type="match status" value="1"/>
</dbReference>
<dbReference type="PANTHER" id="PTHR11733:SF167">
    <property type="entry name" value="FI17812P1-RELATED"/>
    <property type="match status" value="1"/>
</dbReference>
<evidence type="ECO:0000256" key="5">
    <source>
        <dbReference type="ARBA" id="ARBA00022801"/>
    </source>
</evidence>
<dbReference type="SUPFAM" id="SSF55486">
    <property type="entry name" value="Metalloproteases ('zincins'), catalytic domain"/>
    <property type="match status" value="1"/>
</dbReference>
<name>A0A915EE25_9BILA</name>
<dbReference type="Pfam" id="PF05649">
    <property type="entry name" value="Peptidase_M13_N"/>
    <property type="match status" value="1"/>
</dbReference>
<evidence type="ECO:0000313" key="11">
    <source>
        <dbReference type="Proteomes" id="UP000887574"/>
    </source>
</evidence>
<dbReference type="InterPro" id="IPR000718">
    <property type="entry name" value="Peptidase_M13"/>
</dbReference>
<dbReference type="GO" id="GO:0016485">
    <property type="term" value="P:protein processing"/>
    <property type="evidence" value="ECO:0007669"/>
    <property type="project" value="TreeGrafter"/>
</dbReference>
<comment type="similarity">
    <text evidence="2">Belongs to the peptidase M13 family.</text>
</comment>
<keyword evidence="11" id="KW-1185">Reference proteome</keyword>
<sequence length="568" mass="64364">MQMLTIIFCVQLAIHVLASPSPQQTIASLMLFAKNGSNIDSLLDEKSEDYRIEAINVTMMIPELFISKKGIELNNASLTADLFKMLKPGSNYHSERQTAVNQFGIIAEDIENKIKALLEDRENFQSLPPYDSLIFTLYDSCMDNSSRYDAGSSMVINNLIALKHSSMQFITDWLISVYPITLFYNIGVGPDLHETNKNVLNIQPNSLFFGNEKYYVDPSFEHFIDQLKKYLRSILLLLIEDDPKGVIFKNSSKEVERRIDSFIAVEKAMALIQNNTDKHYDDAYADDLDTTVQEFQDTVAGSINWSRYIQAILPKEVLEKLSGGVSANPLHEPVCQVLSDFMDWRVILSDVGYLDERFLDAGFELDKVLQGAQQRPARAVECKSATTNAGDIRQYSGIFQRNAENNTWMDPTTKMEALNKLSKLSLQTGYMDSIFDDDKMRKVFEQLQLHPNMMEIEFASFSVNGFYYAVRNAIVITAGMLQGAFYNSSRPSSMNYGSIGAVLAHEITHGYDNAGRLHDENGNERLVAQLYQRELPPEKAMFIDQYNAIEVPESLDYTSMEKTLKAKT</sequence>
<evidence type="ECO:0000256" key="7">
    <source>
        <dbReference type="ARBA" id="ARBA00023049"/>
    </source>
</evidence>
<evidence type="ECO:0000259" key="9">
    <source>
        <dbReference type="Pfam" id="PF01431"/>
    </source>
</evidence>
<evidence type="ECO:0000256" key="4">
    <source>
        <dbReference type="ARBA" id="ARBA00022723"/>
    </source>
</evidence>
<evidence type="ECO:0000256" key="2">
    <source>
        <dbReference type="ARBA" id="ARBA00007357"/>
    </source>
</evidence>
<accession>A0A915EE25</accession>
<proteinExistence type="inferred from homology"/>
<feature type="chain" id="PRO_5038024319" evidence="8">
    <location>
        <begin position="19"/>
        <end position="568"/>
    </location>
</feature>
<comment type="cofactor">
    <cofactor evidence="1">
        <name>Zn(2+)</name>
        <dbReference type="ChEBI" id="CHEBI:29105"/>
    </cofactor>
</comment>
<dbReference type="PROSITE" id="PS51885">
    <property type="entry name" value="NEPRILYSIN"/>
    <property type="match status" value="1"/>
</dbReference>
<dbReference type="InterPro" id="IPR042089">
    <property type="entry name" value="Peptidase_M13_dom_2"/>
</dbReference>
<dbReference type="GO" id="GO:0005886">
    <property type="term" value="C:plasma membrane"/>
    <property type="evidence" value="ECO:0007669"/>
    <property type="project" value="TreeGrafter"/>
</dbReference>
<feature type="signal peptide" evidence="8">
    <location>
        <begin position="1"/>
        <end position="18"/>
    </location>
</feature>
<keyword evidence="8" id="KW-0732">Signal</keyword>
<dbReference type="Gene3D" id="1.10.1380.10">
    <property type="entry name" value="Neutral endopeptidase , domain2"/>
    <property type="match status" value="1"/>
</dbReference>
<keyword evidence="4" id="KW-0479">Metal-binding</keyword>
<organism evidence="11 12">
    <name type="scientific">Ditylenchus dipsaci</name>
    <dbReference type="NCBI Taxonomy" id="166011"/>
    <lineage>
        <taxon>Eukaryota</taxon>
        <taxon>Metazoa</taxon>
        <taxon>Ecdysozoa</taxon>
        <taxon>Nematoda</taxon>
        <taxon>Chromadorea</taxon>
        <taxon>Rhabditida</taxon>
        <taxon>Tylenchina</taxon>
        <taxon>Tylenchomorpha</taxon>
        <taxon>Sphaerularioidea</taxon>
        <taxon>Anguinidae</taxon>
        <taxon>Anguininae</taxon>
        <taxon>Ditylenchus</taxon>
    </lineage>
</organism>
<reference evidence="12" key="1">
    <citation type="submission" date="2022-11" db="UniProtKB">
        <authorList>
            <consortium name="WormBaseParasite"/>
        </authorList>
    </citation>
    <scope>IDENTIFICATION</scope>
</reference>
<dbReference type="InterPro" id="IPR018497">
    <property type="entry name" value="Peptidase_M13_C"/>
</dbReference>
<evidence type="ECO:0000313" key="12">
    <source>
        <dbReference type="WBParaSite" id="jg5138"/>
    </source>
</evidence>
<dbReference type="AlphaFoldDB" id="A0A915EE25"/>
<evidence type="ECO:0000256" key="1">
    <source>
        <dbReference type="ARBA" id="ARBA00001947"/>
    </source>
</evidence>
<keyword evidence="7" id="KW-0482">Metalloprotease</keyword>
<evidence type="ECO:0000256" key="6">
    <source>
        <dbReference type="ARBA" id="ARBA00022833"/>
    </source>
</evidence>
<dbReference type="InterPro" id="IPR008753">
    <property type="entry name" value="Peptidase_M13_N"/>
</dbReference>
<dbReference type="GO" id="GO:0046872">
    <property type="term" value="F:metal ion binding"/>
    <property type="evidence" value="ECO:0007669"/>
    <property type="project" value="UniProtKB-KW"/>
</dbReference>
<keyword evidence="6" id="KW-0862">Zinc</keyword>
<feature type="domain" description="Peptidase M13 C-terminal" evidence="9">
    <location>
        <begin position="464"/>
        <end position="559"/>
    </location>
</feature>
<protein>
    <submittedName>
        <fullName evidence="12">Uncharacterized protein</fullName>
    </submittedName>
</protein>